<accession>A0A2Z5G599</accession>
<sequence>MICFGLLSISAQSQEQGRWSEQRANEWYAKQPWLVGANYIPSNAIDLTP</sequence>
<keyword evidence="2" id="KW-1185">Reference proteome</keyword>
<dbReference type="KEGG" id="abas:ACPOL_4687"/>
<organism evidence="1 2">
    <name type="scientific">Acidisarcina polymorpha</name>
    <dbReference type="NCBI Taxonomy" id="2211140"/>
    <lineage>
        <taxon>Bacteria</taxon>
        <taxon>Pseudomonadati</taxon>
        <taxon>Acidobacteriota</taxon>
        <taxon>Terriglobia</taxon>
        <taxon>Terriglobales</taxon>
        <taxon>Acidobacteriaceae</taxon>
        <taxon>Acidisarcina</taxon>
    </lineage>
</organism>
<reference evidence="1 2" key="1">
    <citation type="journal article" date="2018" name="Front. Microbiol.">
        <title>Hydrolytic Capabilities as a Key to Environmental Success: Chitinolytic and Cellulolytic Acidobacteria From Acidic Sub-arctic Soils and Boreal Peatlands.</title>
        <authorList>
            <person name="Belova S.E."/>
            <person name="Ravin N.V."/>
            <person name="Pankratov T.A."/>
            <person name="Rakitin A.L."/>
            <person name="Ivanova A.A."/>
            <person name="Beletsky A.V."/>
            <person name="Mardanov A.V."/>
            <person name="Sinninghe Damste J.S."/>
            <person name="Dedysh S.N."/>
        </authorList>
    </citation>
    <scope>NUCLEOTIDE SEQUENCE [LARGE SCALE GENOMIC DNA]</scope>
    <source>
        <strain evidence="1 2">SBC82</strain>
    </source>
</reference>
<evidence type="ECO:0000313" key="1">
    <source>
        <dbReference type="EMBL" id="AXC13957.1"/>
    </source>
</evidence>
<name>A0A2Z5G599_9BACT</name>
<proteinExistence type="predicted"/>
<gene>
    <name evidence="1" type="ORF">ACPOL_4687</name>
</gene>
<evidence type="ECO:0000313" key="2">
    <source>
        <dbReference type="Proteomes" id="UP000253606"/>
    </source>
</evidence>
<evidence type="ECO:0008006" key="3">
    <source>
        <dbReference type="Google" id="ProtNLM"/>
    </source>
</evidence>
<protein>
    <recommendedName>
        <fullName evidence="3">1,4-beta-xylanase</fullName>
    </recommendedName>
</protein>
<dbReference type="AlphaFoldDB" id="A0A2Z5G599"/>
<dbReference type="Proteomes" id="UP000253606">
    <property type="component" value="Chromosome"/>
</dbReference>
<dbReference type="EMBL" id="CP030840">
    <property type="protein sequence ID" value="AXC13957.1"/>
    <property type="molecule type" value="Genomic_DNA"/>
</dbReference>